<dbReference type="Proteomes" id="UP000654370">
    <property type="component" value="Unassembled WGS sequence"/>
</dbReference>
<proteinExistence type="predicted"/>
<protein>
    <submittedName>
        <fullName evidence="1">Uncharacterized protein</fullName>
    </submittedName>
</protein>
<keyword evidence="2" id="KW-1185">Reference proteome</keyword>
<accession>A0A8H7PK51</accession>
<comment type="caution">
    <text evidence="1">The sequence shown here is derived from an EMBL/GenBank/DDBJ whole genome shotgun (WGS) entry which is preliminary data.</text>
</comment>
<sequence>MYTLIPQENLDLQAIAFQLSQYGQLILLPSKCLDHTEHIERDKAQATTSDLQTSYTSIRTLSCHTHFVMLSSVRTLVRNLCQSKHRQRNTSALRNSSSDYLNRHSLVVSNLISTTNVSDSGTSGSI</sequence>
<dbReference type="AlphaFoldDB" id="A0A8H7PK51"/>
<organism evidence="1 2">
    <name type="scientific">Mortierella isabellina</name>
    <name type="common">Filamentous fungus</name>
    <name type="synonym">Umbelopsis isabellina</name>
    <dbReference type="NCBI Taxonomy" id="91625"/>
    <lineage>
        <taxon>Eukaryota</taxon>
        <taxon>Fungi</taxon>
        <taxon>Fungi incertae sedis</taxon>
        <taxon>Mucoromycota</taxon>
        <taxon>Mucoromycotina</taxon>
        <taxon>Umbelopsidomycetes</taxon>
        <taxon>Umbelopsidales</taxon>
        <taxon>Umbelopsidaceae</taxon>
        <taxon>Umbelopsis</taxon>
    </lineage>
</organism>
<name>A0A8H7PK51_MORIS</name>
<evidence type="ECO:0000313" key="2">
    <source>
        <dbReference type="Proteomes" id="UP000654370"/>
    </source>
</evidence>
<reference evidence="1" key="1">
    <citation type="submission" date="2020-12" db="EMBL/GenBank/DDBJ databases">
        <title>Metabolic potential, ecology and presence of endohyphal bacteria is reflected in genomic diversity of Mucoromycotina.</title>
        <authorList>
            <person name="Muszewska A."/>
            <person name="Okrasinska A."/>
            <person name="Steczkiewicz K."/>
            <person name="Drgas O."/>
            <person name="Orlowska M."/>
            <person name="Perlinska-Lenart U."/>
            <person name="Aleksandrzak-Piekarczyk T."/>
            <person name="Szatraj K."/>
            <person name="Zielenkiewicz U."/>
            <person name="Pilsyk S."/>
            <person name="Malc E."/>
            <person name="Mieczkowski P."/>
            <person name="Kruszewska J.S."/>
            <person name="Biernat P."/>
            <person name="Pawlowska J."/>
        </authorList>
    </citation>
    <scope>NUCLEOTIDE SEQUENCE</scope>
    <source>
        <strain evidence="1">WA0000067209</strain>
    </source>
</reference>
<dbReference type="EMBL" id="JAEPQZ010000011">
    <property type="protein sequence ID" value="KAG2175619.1"/>
    <property type="molecule type" value="Genomic_DNA"/>
</dbReference>
<gene>
    <name evidence="1" type="ORF">INT43_001266</name>
</gene>
<evidence type="ECO:0000313" key="1">
    <source>
        <dbReference type="EMBL" id="KAG2175619.1"/>
    </source>
</evidence>